<feature type="domain" description="Replication factor A C-terminal" evidence="1">
    <location>
        <begin position="2"/>
        <end position="85"/>
    </location>
</feature>
<dbReference type="Gene3D" id="2.40.50.140">
    <property type="entry name" value="Nucleic acid-binding proteins"/>
    <property type="match status" value="1"/>
</dbReference>
<dbReference type="InterPro" id="IPR012340">
    <property type="entry name" value="NA-bd_OB-fold"/>
</dbReference>
<dbReference type="PANTHER" id="PTHR47165">
    <property type="entry name" value="OS03G0429900 PROTEIN"/>
    <property type="match status" value="1"/>
</dbReference>
<organism evidence="2">
    <name type="scientific">Lotus japonicus</name>
    <name type="common">Lotus corniculatus var. japonicus</name>
    <dbReference type="NCBI Taxonomy" id="34305"/>
    <lineage>
        <taxon>Eukaryota</taxon>
        <taxon>Viridiplantae</taxon>
        <taxon>Streptophyta</taxon>
        <taxon>Embryophyta</taxon>
        <taxon>Tracheophyta</taxon>
        <taxon>Spermatophyta</taxon>
        <taxon>Magnoliopsida</taxon>
        <taxon>eudicotyledons</taxon>
        <taxon>Gunneridae</taxon>
        <taxon>Pentapetalae</taxon>
        <taxon>rosids</taxon>
        <taxon>fabids</taxon>
        <taxon>Fabales</taxon>
        <taxon>Fabaceae</taxon>
        <taxon>Papilionoideae</taxon>
        <taxon>50 kb inversion clade</taxon>
        <taxon>NPAAA clade</taxon>
        <taxon>Hologalegina</taxon>
        <taxon>robinioid clade</taxon>
        <taxon>Loteae</taxon>
        <taxon>Lotus</taxon>
    </lineage>
</organism>
<dbReference type="SUPFAM" id="SSF50249">
    <property type="entry name" value="Nucleic acid-binding proteins"/>
    <property type="match status" value="1"/>
</dbReference>
<sequence>MFFCENCVCHMVLPIPRYKLQVRVVDTTESTTFVIFDQEAYVLLNKPCATLVKDPTKDPTDFEVPADVLELIDQTFLFKIEVNNSSNSIFKPSYRVKKICSDSDFMCQFQASLPSIEGSAPLLIMGTPISVLKGESSFSSIVKDLNAEFVNAGNSNAVETFNSPVVGLSSDTQRSSPVPSDPTPKLICKHDMTLKR</sequence>
<evidence type="ECO:0000259" key="1">
    <source>
        <dbReference type="Pfam" id="PF08646"/>
    </source>
</evidence>
<name>I3S020_LOTJA</name>
<dbReference type="Pfam" id="PF08646">
    <property type="entry name" value="Rep_fac-A_C"/>
    <property type="match status" value="1"/>
</dbReference>
<accession>I3S020</accession>
<evidence type="ECO:0000313" key="2">
    <source>
        <dbReference type="EMBL" id="AFK33612.1"/>
    </source>
</evidence>
<dbReference type="EMBL" id="BT133817">
    <property type="protein sequence ID" value="AFK33612.1"/>
    <property type="molecule type" value="mRNA"/>
</dbReference>
<reference evidence="2" key="1">
    <citation type="submission" date="2012-05" db="EMBL/GenBank/DDBJ databases">
        <authorList>
            <person name="Krishnakumar V."/>
            <person name="Cheung F."/>
            <person name="Xiao Y."/>
            <person name="Chan A."/>
            <person name="Moskal W.A."/>
            <person name="Town C.D."/>
        </authorList>
    </citation>
    <scope>NUCLEOTIDE SEQUENCE</scope>
</reference>
<proteinExistence type="evidence at transcript level"/>
<dbReference type="InterPro" id="IPR013955">
    <property type="entry name" value="Rep_factor-A_C"/>
</dbReference>
<dbReference type="PANTHER" id="PTHR47165:SF4">
    <property type="entry name" value="OS03G0429900 PROTEIN"/>
    <property type="match status" value="1"/>
</dbReference>
<dbReference type="AlphaFoldDB" id="I3S020"/>
<protein>
    <recommendedName>
        <fullName evidence="1">Replication factor A C-terminal domain-containing protein</fullName>
    </recommendedName>
</protein>